<evidence type="ECO:0000259" key="2">
    <source>
        <dbReference type="Pfam" id="PF00582"/>
    </source>
</evidence>
<dbReference type="Proteomes" id="UP001244443">
    <property type="component" value="Chromosome"/>
</dbReference>
<reference evidence="3 5" key="1">
    <citation type="submission" date="2023-08" db="EMBL/GenBank/DDBJ databases">
        <title>Comparative genomics and taxonomic characterization of three novel marine species of genus Marivirga.</title>
        <authorList>
            <person name="Muhammad N."/>
            <person name="Kim S.-G."/>
        </authorList>
    </citation>
    <scope>NUCLEOTIDE SEQUENCE</scope>
    <source>
        <strain evidence="4 5">ABR2-2</strain>
        <strain evidence="3">BKB1-2</strain>
    </source>
</reference>
<dbReference type="PANTHER" id="PTHR46268:SF6">
    <property type="entry name" value="UNIVERSAL STRESS PROTEIN UP12"/>
    <property type="match status" value="1"/>
</dbReference>
<dbReference type="InterPro" id="IPR006016">
    <property type="entry name" value="UspA"/>
</dbReference>
<dbReference type="EMBL" id="CP129968">
    <property type="protein sequence ID" value="WKK80333.2"/>
    <property type="molecule type" value="Genomic_DNA"/>
</dbReference>
<proteinExistence type="inferred from homology"/>
<sequence>MFKHILIPTDFSACSLNAIDYATKFARQINPKAELTILNAYTVPLAYSDFNIAYEIGDSETEILDYINSEFDQLEDKIPYLKEFEYETVKTESYVKDAIEDYCLDNEVDLIIMGTQGASGVDEVILGTNAHRIIKAELGPVLVIPADAKYEDIQNIAFSNDYKGIPAELLNPMKEIRQAFGSKIHLLHISDKPMLDKDKAEEAKNVELHLRETPHQYHYIVDNDVESGIDNFANNNKIDLLVVAPRKKGLFESLFGKSESKSLIFHTKIPLLALSTTKKKVIEAH</sequence>
<evidence type="ECO:0000313" key="5">
    <source>
        <dbReference type="Proteomes" id="UP001244443"/>
    </source>
</evidence>
<feature type="domain" description="UspA" evidence="2">
    <location>
        <begin position="1"/>
        <end position="145"/>
    </location>
</feature>
<gene>
    <name evidence="3" type="ORF">QYS47_24715</name>
    <name evidence="4" type="ORF">QYS48_33135</name>
</gene>
<dbReference type="PANTHER" id="PTHR46268">
    <property type="entry name" value="STRESS RESPONSE PROTEIN NHAX"/>
    <property type="match status" value="1"/>
</dbReference>
<comment type="similarity">
    <text evidence="1">Belongs to the universal stress protein A family.</text>
</comment>
<dbReference type="Pfam" id="PF00582">
    <property type="entry name" value="Usp"/>
    <property type="match status" value="2"/>
</dbReference>
<protein>
    <submittedName>
        <fullName evidence="3">Universal stress protein</fullName>
    </submittedName>
</protein>
<accession>A0AA51N608</accession>
<evidence type="ECO:0000313" key="4">
    <source>
        <dbReference type="EMBL" id="WMN06629.1"/>
    </source>
</evidence>
<dbReference type="PRINTS" id="PR01438">
    <property type="entry name" value="UNVRSLSTRESS"/>
</dbReference>
<dbReference type="AlphaFoldDB" id="A0AA49JA60"/>
<dbReference type="Proteomes" id="UP001232019">
    <property type="component" value="Chromosome"/>
</dbReference>
<name>A0AA49JA60_9BACT</name>
<evidence type="ECO:0000313" key="3">
    <source>
        <dbReference type="EMBL" id="WKK80333.2"/>
    </source>
</evidence>
<accession>A0AA49JA60</accession>
<feature type="domain" description="UspA" evidence="2">
    <location>
        <begin position="191"/>
        <end position="273"/>
    </location>
</feature>
<dbReference type="KEGG" id="marp:QYS47_24715"/>
<dbReference type="CDD" id="cd00293">
    <property type="entry name" value="USP-like"/>
    <property type="match status" value="1"/>
</dbReference>
<dbReference type="EMBL" id="CP129970">
    <property type="protein sequence ID" value="WMN06629.1"/>
    <property type="molecule type" value="Genomic_DNA"/>
</dbReference>
<organism evidence="3">
    <name type="scientific">Marivirga arenosa</name>
    <dbReference type="NCBI Taxonomy" id="3059076"/>
    <lineage>
        <taxon>Bacteria</taxon>
        <taxon>Pseudomonadati</taxon>
        <taxon>Bacteroidota</taxon>
        <taxon>Cytophagia</taxon>
        <taxon>Cytophagales</taxon>
        <taxon>Marivirgaceae</taxon>
        <taxon>Marivirga</taxon>
    </lineage>
</organism>
<evidence type="ECO:0000256" key="1">
    <source>
        <dbReference type="ARBA" id="ARBA00008791"/>
    </source>
</evidence>
<dbReference type="Gene3D" id="3.40.50.620">
    <property type="entry name" value="HUPs"/>
    <property type="match status" value="2"/>
</dbReference>
<dbReference type="InterPro" id="IPR006015">
    <property type="entry name" value="Universal_stress_UspA"/>
</dbReference>
<keyword evidence="5" id="KW-1185">Reference proteome</keyword>
<dbReference type="SUPFAM" id="SSF52402">
    <property type="entry name" value="Adenine nucleotide alpha hydrolases-like"/>
    <property type="match status" value="2"/>
</dbReference>
<dbReference type="InterPro" id="IPR014729">
    <property type="entry name" value="Rossmann-like_a/b/a_fold"/>
</dbReference>
<dbReference type="RefSeq" id="WP_308356513.1">
    <property type="nucleotide sequence ID" value="NZ_CP129968.2"/>
</dbReference>